<gene>
    <name evidence="1" type="ORF">DPMN_071336</name>
</gene>
<keyword evidence="2" id="KW-1185">Reference proteome</keyword>
<proteinExistence type="predicted"/>
<dbReference type="EMBL" id="JAIWYP010000014">
    <property type="protein sequence ID" value="KAH3711664.1"/>
    <property type="molecule type" value="Genomic_DNA"/>
</dbReference>
<comment type="caution">
    <text evidence="1">The sequence shown here is derived from an EMBL/GenBank/DDBJ whole genome shotgun (WGS) entry which is preliminary data.</text>
</comment>
<dbReference type="Proteomes" id="UP000828390">
    <property type="component" value="Unassembled WGS sequence"/>
</dbReference>
<reference evidence="1" key="2">
    <citation type="submission" date="2020-11" db="EMBL/GenBank/DDBJ databases">
        <authorList>
            <person name="McCartney M.A."/>
            <person name="Auch B."/>
            <person name="Kono T."/>
            <person name="Mallez S."/>
            <person name="Becker A."/>
            <person name="Gohl D.M."/>
            <person name="Silverstein K.A.T."/>
            <person name="Koren S."/>
            <person name="Bechman K.B."/>
            <person name="Herman A."/>
            <person name="Abrahante J.E."/>
            <person name="Garbe J."/>
        </authorList>
    </citation>
    <scope>NUCLEOTIDE SEQUENCE</scope>
    <source>
        <strain evidence="1">Duluth1</strain>
        <tissue evidence="1">Whole animal</tissue>
    </source>
</reference>
<sequence>MIGKLSAAAKWISKFRHSGPAVLKPPGEMPDIEKNFPAHWRPCFFTDLDHFRTRLIY</sequence>
<name>A0A9D4BW58_DREPO</name>
<evidence type="ECO:0000313" key="1">
    <source>
        <dbReference type="EMBL" id="KAH3711664.1"/>
    </source>
</evidence>
<organism evidence="1 2">
    <name type="scientific">Dreissena polymorpha</name>
    <name type="common">Zebra mussel</name>
    <name type="synonym">Mytilus polymorpha</name>
    <dbReference type="NCBI Taxonomy" id="45954"/>
    <lineage>
        <taxon>Eukaryota</taxon>
        <taxon>Metazoa</taxon>
        <taxon>Spiralia</taxon>
        <taxon>Lophotrochozoa</taxon>
        <taxon>Mollusca</taxon>
        <taxon>Bivalvia</taxon>
        <taxon>Autobranchia</taxon>
        <taxon>Heteroconchia</taxon>
        <taxon>Euheterodonta</taxon>
        <taxon>Imparidentia</taxon>
        <taxon>Neoheterodontei</taxon>
        <taxon>Myida</taxon>
        <taxon>Dreissenoidea</taxon>
        <taxon>Dreissenidae</taxon>
        <taxon>Dreissena</taxon>
    </lineage>
</organism>
<reference evidence="1" key="1">
    <citation type="journal article" date="2019" name="bioRxiv">
        <title>The Genome of the Zebra Mussel, Dreissena polymorpha: A Resource for Invasive Species Research.</title>
        <authorList>
            <person name="McCartney M.A."/>
            <person name="Auch B."/>
            <person name="Kono T."/>
            <person name="Mallez S."/>
            <person name="Zhang Y."/>
            <person name="Obille A."/>
            <person name="Becker A."/>
            <person name="Abrahante J.E."/>
            <person name="Garbe J."/>
            <person name="Badalamenti J.P."/>
            <person name="Herman A."/>
            <person name="Mangelson H."/>
            <person name="Liachko I."/>
            <person name="Sullivan S."/>
            <person name="Sone E.D."/>
            <person name="Koren S."/>
            <person name="Silverstein K.A.T."/>
            <person name="Beckman K.B."/>
            <person name="Gohl D.M."/>
        </authorList>
    </citation>
    <scope>NUCLEOTIDE SEQUENCE</scope>
    <source>
        <strain evidence="1">Duluth1</strain>
        <tissue evidence="1">Whole animal</tissue>
    </source>
</reference>
<protein>
    <submittedName>
        <fullName evidence="1">Uncharacterized protein</fullName>
    </submittedName>
</protein>
<dbReference type="AlphaFoldDB" id="A0A9D4BW58"/>
<evidence type="ECO:0000313" key="2">
    <source>
        <dbReference type="Proteomes" id="UP000828390"/>
    </source>
</evidence>
<accession>A0A9D4BW58</accession>